<feature type="signal peptide" evidence="1">
    <location>
        <begin position="1"/>
        <end position="27"/>
    </location>
</feature>
<protein>
    <recommendedName>
        <fullName evidence="4">YHS domain-containing protein</fullName>
    </recommendedName>
</protein>
<dbReference type="OrthoDB" id="9815497at2"/>
<dbReference type="EMBL" id="VAUV01000006">
    <property type="protein sequence ID" value="TLD71017.1"/>
    <property type="molecule type" value="Genomic_DNA"/>
</dbReference>
<comment type="caution">
    <text evidence="2">The sequence shown here is derived from an EMBL/GenBank/DDBJ whole genome shotgun (WGS) entry which is preliminary data.</text>
</comment>
<name>A0A5R8KFH0_9BACT</name>
<evidence type="ECO:0000256" key="1">
    <source>
        <dbReference type="SAM" id="SignalP"/>
    </source>
</evidence>
<sequence length="162" mass="17721">MPIFKLTPLLLLGATVIAFSSATPLLAAPGNELCPIMTEDPIDGEYTTKVGDVEVGLCCSACEKKWKANEKYYMKAGLEAGILPQFKGREAEFGLDKVELLPQRFCPITKKNIVTPDSPSTEYKGEKVYFYSNSGLRKWTADPDKVAKEATDAGLLPQLKGK</sequence>
<dbReference type="Proteomes" id="UP000306196">
    <property type="component" value="Unassembled WGS sequence"/>
</dbReference>
<organism evidence="2 3">
    <name type="scientific">Phragmitibacter flavus</name>
    <dbReference type="NCBI Taxonomy" id="2576071"/>
    <lineage>
        <taxon>Bacteria</taxon>
        <taxon>Pseudomonadati</taxon>
        <taxon>Verrucomicrobiota</taxon>
        <taxon>Verrucomicrobiia</taxon>
        <taxon>Verrucomicrobiales</taxon>
        <taxon>Verrucomicrobiaceae</taxon>
        <taxon>Phragmitibacter</taxon>
    </lineage>
</organism>
<proteinExistence type="predicted"/>
<dbReference type="AlphaFoldDB" id="A0A5R8KFH0"/>
<feature type="chain" id="PRO_5024286456" description="YHS domain-containing protein" evidence="1">
    <location>
        <begin position="28"/>
        <end position="162"/>
    </location>
</feature>
<evidence type="ECO:0000313" key="3">
    <source>
        <dbReference type="Proteomes" id="UP000306196"/>
    </source>
</evidence>
<keyword evidence="3" id="KW-1185">Reference proteome</keyword>
<keyword evidence="1" id="KW-0732">Signal</keyword>
<gene>
    <name evidence="2" type="ORF">FEM03_08865</name>
</gene>
<accession>A0A5R8KFH0</accession>
<evidence type="ECO:0008006" key="4">
    <source>
        <dbReference type="Google" id="ProtNLM"/>
    </source>
</evidence>
<dbReference type="RefSeq" id="WP_138085846.1">
    <property type="nucleotide sequence ID" value="NZ_VAUV01000006.1"/>
</dbReference>
<reference evidence="2 3" key="1">
    <citation type="submission" date="2019-05" db="EMBL/GenBank/DDBJ databases">
        <title>Verrucobacter flavum gen. nov., sp. nov. a new member of the family Verrucomicrobiaceae.</title>
        <authorList>
            <person name="Szuroczki S."/>
            <person name="Abbaszade G."/>
            <person name="Szabo A."/>
            <person name="Felfoldi T."/>
            <person name="Schumann P."/>
            <person name="Boka K."/>
            <person name="Keki Z."/>
            <person name="Toumi M."/>
            <person name="Toth E."/>
        </authorList>
    </citation>
    <scope>NUCLEOTIDE SEQUENCE [LARGE SCALE GENOMIC DNA]</scope>
    <source>
        <strain evidence="2 3">MG-N-17</strain>
    </source>
</reference>
<evidence type="ECO:0000313" key="2">
    <source>
        <dbReference type="EMBL" id="TLD71017.1"/>
    </source>
</evidence>